<comment type="caution">
    <text evidence="1">The sequence shown here is derived from an EMBL/GenBank/DDBJ whole genome shotgun (WGS) entry which is preliminary data.</text>
</comment>
<dbReference type="RefSeq" id="WP_258193038.1">
    <property type="nucleotide sequence ID" value="NZ_QAOI01000015.1"/>
</dbReference>
<name>A0A2T5HYE1_9PROT</name>
<dbReference type="EMBL" id="QAOI01000015">
    <property type="protein sequence ID" value="PTQ76605.1"/>
    <property type="molecule type" value="Genomic_DNA"/>
</dbReference>
<sequence length="78" mass="8705">MAASRSASKPTPSPLIDKFSRKILLQSIARLLLAFLLGNDLPMLQRTALAQPTLEYQVKAAFIYNFIAFTQWPDVPAQ</sequence>
<gene>
    <name evidence="1" type="ORF">C8R26_1154</name>
</gene>
<protein>
    <submittedName>
        <fullName evidence="1">Uncharacterized protein</fullName>
    </submittedName>
</protein>
<evidence type="ECO:0000313" key="2">
    <source>
        <dbReference type="Proteomes" id="UP000244128"/>
    </source>
</evidence>
<reference evidence="1 2" key="1">
    <citation type="submission" date="2018-04" db="EMBL/GenBank/DDBJ databases">
        <title>Active sludge and wastewater microbial communities from Klosterneuburg, Austria.</title>
        <authorList>
            <person name="Wagner M."/>
        </authorList>
    </citation>
    <scope>NUCLEOTIDE SEQUENCE [LARGE SCALE GENOMIC DNA]</scope>
    <source>
        <strain evidence="1 2">Nm49</strain>
    </source>
</reference>
<accession>A0A2T5HYE1</accession>
<organism evidence="1 2">
    <name type="scientific">Nitrosomonas oligotropha</name>
    <dbReference type="NCBI Taxonomy" id="42354"/>
    <lineage>
        <taxon>Bacteria</taxon>
        <taxon>Pseudomonadati</taxon>
        <taxon>Pseudomonadota</taxon>
        <taxon>Betaproteobacteria</taxon>
        <taxon>Nitrosomonadales</taxon>
        <taxon>Nitrosomonadaceae</taxon>
        <taxon>Nitrosomonas</taxon>
    </lineage>
</organism>
<dbReference type="Proteomes" id="UP000244128">
    <property type="component" value="Unassembled WGS sequence"/>
</dbReference>
<dbReference type="AlphaFoldDB" id="A0A2T5HYE1"/>
<evidence type="ECO:0000313" key="1">
    <source>
        <dbReference type="EMBL" id="PTQ76605.1"/>
    </source>
</evidence>
<proteinExistence type="predicted"/>